<evidence type="ECO:0000256" key="1">
    <source>
        <dbReference type="SAM" id="MobiDB-lite"/>
    </source>
</evidence>
<protein>
    <submittedName>
        <fullName evidence="2">Uncharacterized protein</fullName>
    </submittedName>
</protein>
<sequence>MEQSEYERGFLEWKRKRAQTLGERPRGDYLHHTHPHPDAPPTTLSSFRHFPQHNDISSSTDSGGNQEFGHTYDGSGPHHTRSFDRDVVGGNAVTQGCLPLRTRSHRSATVPNDRATSRPYPLTLGAIKESPPRMFHFEDDNTPGDDDDNRTFVDPHDTYNPHADPYAEGAGCLKPPTEPAQPRRQEMFGGPVETYPDTPPEANAIPEREPDPHWDGVARSEPPFEPMFMRKHFDPRVPNRYGRGPQGRR</sequence>
<organism evidence="2 3">
    <name type="scientific">Sordaria brevicollis</name>
    <dbReference type="NCBI Taxonomy" id="83679"/>
    <lineage>
        <taxon>Eukaryota</taxon>
        <taxon>Fungi</taxon>
        <taxon>Dikarya</taxon>
        <taxon>Ascomycota</taxon>
        <taxon>Pezizomycotina</taxon>
        <taxon>Sordariomycetes</taxon>
        <taxon>Sordariomycetidae</taxon>
        <taxon>Sordariales</taxon>
        <taxon>Sordariaceae</taxon>
        <taxon>Sordaria</taxon>
    </lineage>
</organism>
<comment type="caution">
    <text evidence="2">The sequence shown here is derived from an EMBL/GenBank/DDBJ whole genome shotgun (WGS) entry which is preliminary data.</text>
</comment>
<gene>
    <name evidence="2" type="ORF">B0T20DRAFT_483969</name>
</gene>
<dbReference type="AlphaFoldDB" id="A0AAE0U3D3"/>
<evidence type="ECO:0000313" key="3">
    <source>
        <dbReference type="Proteomes" id="UP001281003"/>
    </source>
</evidence>
<feature type="region of interest" description="Disordered" evidence="1">
    <location>
        <begin position="24"/>
        <end position="76"/>
    </location>
</feature>
<feature type="region of interest" description="Disordered" evidence="1">
    <location>
        <begin position="105"/>
        <end position="126"/>
    </location>
</feature>
<keyword evidence="3" id="KW-1185">Reference proteome</keyword>
<evidence type="ECO:0000313" key="2">
    <source>
        <dbReference type="EMBL" id="KAK3389094.1"/>
    </source>
</evidence>
<feature type="compositionally biased region" description="Polar residues" evidence="1">
    <location>
        <begin position="54"/>
        <end position="65"/>
    </location>
</feature>
<dbReference type="Proteomes" id="UP001281003">
    <property type="component" value="Unassembled WGS sequence"/>
</dbReference>
<feature type="region of interest" description="Disordered" evidence="1">
    <location>
        <begin position="165"/>
        <end position="249"/>
    </location>
</feature>
<dbReference type="EMBL" id="JAUTDP010000014">
    <property type="protein sequence ID" value="KAK3389094.1"/>
    <property type="molecule type" value="Genomic_DNA"/>
</dbReference>
<feature type="compositionally biased region" description="Basic and acidic residues" evidence="1">
    <location>
        <begin position="24"/>
        <end position="37"/>
    </location>
</feature>
<proteinExistence type="predicted"/>
<feature type="compositionally biased region" description="Basic and acidic residues" evidence="1">
    <location>
        <begin position="206"/>
        <end position="218"/>
    </location>
</feature>
<reference evidence="2" key="2">
    <citation type="submission" date="2023-07" db="EMBL/GenBank/DDBJ databases">
        <authorList>
            <consortium name="Lawrence Berkeley National Laboratory"/>
            <person name="Haridas S."/>
            <person name="Hensen N."/>
            <person name="Bonometti L."/>
            <person name="Westerberg I."/>
            <person name="Brannstrom I.O."/>
            <person name="Guillou S."/>
            <person name="Cros-Aarteil S."/>
            <person name="Calhoun S."/>
            <person name="Kuo A."/>
            <person name="Mondo S."/>
            <person name="Pangilinan J."/>
            <person name="Riley R."/>
            <person name="LaButti K."/>
            <person name="Andreopoulos B."/>
            <person name="Lipzen A."/>
            <person name="Chen C."/>
            <person name="Yanf M."/>
            <person name="Daum C."/>
            <person name="Ng V."/>
            <person name="Clum A."/>
            <person name="Steindorff A."/>
            <person name="Ohm R."/>
            <person name="Martin F."/>
            <person name="Silar P."/>
            <person name="Natvig D."/>
            <person name="Lalanne C."/>
            <person name="Gautier V."/>
            <person name="Ament-velasquez S.L."/>
            <person name="Kruys A."/>
            <person name="Hutchinson M.I."/>
            <person name="Powell A.J."/>
            <person name="Barry K."/>
            <person name="Miller A.N."/>
            <person name="Grigoriev I.V."/>
            <person name="Debuchy R."/>
            <person name="Gladieux P."/>
            <person name="Thoren M.H."/>
            <person name="Johannesson H."/>
        </authorList>
    </citation>
    <scope>NUCLEOTIDE SEQUENCE</scope>
    <source>
        <strain evidence="2">FGSC 1904</strain>
    </source>
</reference>
<name>A0AAE0U3D3_SORBR</name>
<accession>A0AAE0U3D3</accession>
<reference evidence="2" key="1">
    <citation type="journal article" date="2023" name="Mol. Phylogenet. Evol.">
        <title>Genome-scale phylogeny and comparative genomics of the fungal order Sordariales.</title>
        <authorList>
            <person name="Hensen N."/>
            <person name="Bonometti L."/>
            <person name="Westerberg I."/>
            <person name="Brannstrom I.O."/>
            <person name="Guillou S."/>
            <person name="Cros-Aarteil S."/>
            <person name="Calhoun S."/>
            <person name="Haridas S."/>
            <person name="Kuo A."/>
            <person name="Mondo S."/>
            <person name="Pangilinan J."/>
            <person name="Riley R."/>
            <person name="LaButti K."/>
            <person name="Andreopoulos B."/>
            <person name="Lipzen A."/>
            <person name="Chen C."/>
            <person name="Yan M."/>
            <person name="Daum C."/>
            <person name="Ng V."/>
            <person name="Clum A."/>
            <person name="Steindorff A."/>
            <person name="Ohm R.A."/>
            <person name="Martin F."/>
            <person name="Silar P."/>
            <person name="Natvig D.O."/>
            <person name="Lalanne C."/>
            <person name="Gautier V."/>
            <person name="Ament-Velasquez S.L."/>
            <person name="Kruys A."/>
            <person name="Hutchinson M.I."/>
            <person name="Powell A.J."/>
            <person name="Barry K."/>
            <person name="Miller A.N."/>
            <person name="Grigoriev I.V."/>
            <person name="Debuchy R."/>
            <person name="Gladieux P."/>
            <person name="Hiltunen Thoren M."/>
            <person name="Johannesson H."/>
        </authorList>
    </citation>
    <scope>NUCLEOTIDE SEQUENCE</scope>
    <source>
        <strain evidence="2">FGSC 1904</strain>
    </source>
</reference>